<dbReference type="GO" id="GO:0004618">
    <property type="term" value="F:phosphoglycerate kinase activity"/>
    <property type="evidence" value="ECO:0007669"/>
    <property type="project" value="UniProtKB-EC"/>
</dbReference>
<feature type="binding site" evidence="15">
    <location>
        <position position="218"/>
    </location>
    <ligand>
        <name>ATP</name>
        <dbReference type="ChEBI" id="CHEBI:30616"/>
    </ligand>
</feature>
<evidence type="ECO:0000313" key="19">
    <source>
        <dbReference type="Proteomes" id="UP001160148"/>
    </source>
</evidence>
<dbReference type="Gene3D" id="3.40.50.1260">
    <property type="entry name" value="Phosphoglycerate kinase, N-terminal domain"/>
    <property type="match status" value="3"/>
</dbReference>
<dbReference type="InterPro" id="IPR015824">
    <property type="entry name" value="Phosphoglycerate_kinase_N"/>
</dbReference>
<evidence type="ECO:0000256" key="3">
    <source>
        <dbReference type="ARBA" id="ARBA00004496"/>
    </source>
</evidence>
<comment type="similarity">
    <text evidence="5 16">Belongs to the phosphoglycerate kinase family.</text>
</comment>
<dbReference type="InterPro" id="IPR036043">
    <property type="entry name" value="Phosphoglycerate_kinase_sf"/>
</dbReference>
<feature type="binding site" evidence="14">
    <location>
        <begin position="62"/>
        <end position="65"/>
    </location>
    <ligand>
        <name>substrate</name>
    </ligand>
</feature>
<dbReference type="SUPFAM" id="SSF53748">
    <property type="entry name" value="Phosphoglycerate kinase"/>
    <property type="match status" value="1"/>
</dbReference>
<dbReference type="PANTHER" id="PTHR11406:SF0">
    <property type="entry name" value="PHOSPHOGLYCERATE KINASE"/>
    <property type="match status" value="1"/>
</dbReference>
<dbReference type="PIRSF" id="PIRSF000724">
    <property type="entry name" value="Pgk"/>
    <property type="match status" value="1"/>
</dbReference>
<dbReference type="GO" id="GO:0006096">
    <property type="term" value="P:glycolytic process"/>
    <property type="evidence" value="ECO:0007669"/>
    <property type="project" value="UniProtKB-KW"/>
</dbReference>
<dbReference type="PRINTS" id="PR00477">
    <property type="entry name" value="PHGLYCKINASE"/>
</dbReference>
<evidence type="ECO:0000256" key="5">
    <source>
        <dbReference type="ARBA" id="ARBA00008982"/>
    </source>
</evidence>
<dbReference type="HAMAP" id="MF_00145">
    <property type="entry name" value="Phosphoglyc_kinase"/>
    <property type="match status" value="1"/>
</dbReference>
<comment type="caution">
    <text evidence="18">The sequence shown here is derived from an EMBL/GenBank/DDBJ whole genome shotgun (WGS) entry which is preliminary data.</text>
</comment>
<evidence type="ECO:0000256" key="17">
    <source>
        <dbReference type="RuleBase" id="RU000696"/>
    </source>
</evidence>
<dbReference type="GO" id="GO:0043531">
    <property type="term" value="F:ADP binding"/>
    <property type="evidence" value="ECO:0007669"/>
    <property type="project" value="TreeGrafter"/>
</dbReference>
<evidence type="ECO:0000256" key="11">
    <source>
        <dbReference type="ARBA" id="ARBA00022840"/>
    </source>
</evidence>
<comment type="pathway">
    <text evidence="4 16">Carbohydrate degradation; glycolysis; pyruvate from D-glyceraldehyde 3-phosphate: step 2/5.</text>
</comment>
<comment type="subunit">
    <text evidence="17">Monomer.</text>
</comment>
<name>A0AAV0WXY5_9HEMI</name>
<dbReference type="EC" id="2.7.2.3" evidence="6 16"/>
<sequence length="415" mass="44598">MALNKLSIKSLEVANKRVLIRVDFNVPLKDGKITNNQRIVAALDSINYVLENGAKSLVLMSHLGRPDGLPNSKYSMKPVAEELQKLLNKNVTFLADCVGPEIEKACADPAPGSIFLLENLRFHIEEEGKGVNAAGEKTKADKEDVKKFRESLQKLGDVYVNDAFGTAHRAHSSMMGEGFEKRAAGILLNKELTYFAKALDNPERPFLAILGGAKVADKIQLIENLLDKVDEMIIGGGMAYTFLKESKGMKIGDSLYDEAGAKIVGKLLEKASARNVKIHLPVDFVTADKFDENANTNSATVEEGVPDGWMGLDCGPESRKLFSEPIARAKVIVWNGPAGVFEFDKFAYGTKALMDDVVKATKNGTVTIIGGGDTATCAAKWGTESQISHVSTGGGASLELLEGKVLPGVAALTDA</sequence>
<dbReference type="CDD" id="cd00318">
    <property type="entry name" value="Phosphoglycerate_kinase"/>
    <property type="match status" value="1"/>
</dbReference>
<dbReference type="AlphaFoldDB" id="A0AAV0WXY5"/>
<dbReference type="FunFam" id="3.40.50.1260:FF:000031">
    <property type="entry name" value="Phosphoglycerate kinase 1"/>
    <property type="match status" value="1"/>
</dbReference>
<feature type="binding site" evidence="14">
    <location>
        <begin position="23"/>
        <end position="25"/>
    </location>
    <ligand>
        <name>substrate</name>
    </ligand>
</feature>
<protein>
    <recommendedName>
        <fullName evidence="6 16">Phosphoglycerate kinase</fullName>
        <ecNumber evidence="6 16">2.7.2.3</ecNumber>
    </recommendedName>
</protein>
<dbReference type="InterPro" id="IPR015911">
    <property type="entry name" value="Phosphoglycerate_kinase_CS"/>
</dbReference>
<dbReference type="FunFam" id="3.40.50.1260:FF:000019">
    <property type="entry name" value="Phosphoglycerate kinase 1"/>
    <property type="match status" value="1"/>
</dbReference>
<keyword evidence="13" id="KW-0324">Glycolysis</keyword>
<evidence type="ECO:0000256" key="9">
    <source>
        <dbReference type="ARBA" id="ARBA00022741"/>
    </source>
</evidence>
<dbReference type="EMBL" id="CARXXK010000003">
    <property type="protein sequence ID" value="CAI6360407.1"/>
    <property type="molecule type" value="Genomic_DNA"/>
</dbReference>
<feature type="binding site" evidence="14">
    <location>
        <position position="121"/>
    </location>
    <ligand>
        <name>(2R)-3-phosphoglycerate</name>
        <dbReference type="ChEBI" id="CHEBI:58272"/>
    </ligand>
</feature>
<dbReference type="GO" id="GO:0005829">
    <property type="term" value="C:cytosol"/>
    <property type="evidence" value="ECO:0007669"/>
    <property type="project" value="TreeGrafter"/>
</dbReference>
<evidence type="ECO:0000256" key="4">
    <source>
        <dbReference type="ARBA" id="ARBA00004838"/>
    </source>
</evidence>
<dbReference type="PANTHER" id="PTHR11406">
    <property type="entry name" value="PHOSPHOGLYCERATE KINASE"/>
    <property type="match status" value="1"/>
</dbReference>
<evidence type="ECO:0000256" key="6">
    <source>
        <dbReference type="ARBA" id="ARBA00013061"/>
    </source>
</evidence>
<reference evidence="18 19" key="1">
    <citation type="submission" date="2023-01" db="EMBL/GenBank/DDBJ databases">
        <authorList>
            <person name="Whitehead M."/>
        </authorList>
    </citation>
    <scope>NUCLEOTIDE SEQUENCE [LARGE SCALE GENOMIC DNA]</scope>
</reference>
<accession>A0AAV0WXY5</accession>
<evidence type="ECO:0000256" key="1">
    <source>
        <dbReference type="ARBA" id="ARBA00000642"/>
    </source>
</evidence>
<dbReference type="Pfam" id="PF00162">
    <property type="entry name" value="PGK"/>
    <property type="match status" value="1"/>
</dbReference>
<proteinExistence type="inferred from homology"/>
<evidence type="ECO:0000256" key="2">
    <source>
        <dbReference type="ARBA" id="ARBA00001946"/>
    </source>
</evidence>
<feature type="binding site" evidence="15">
    <location>
        <position position="342"/>
    </location>
    <ligand>
        <name>ATP</name>
        <dbReference type="ChEBI" id="CHEBI:30616"/>
    </ligand>
</feature>
<keyword evidence="10 16" id="KW-0418">Kinase</keyword>
<evidence type="ECO:0000256" key="7">
    <source>
        <dbReference type="ARBA" id="ARBA00022679"/>
    </source>
</evidence>
<feature type="binding site" evidence="15">
    <location>
        <begin position="371"/>
        <end position="374"/>
    </location>
    <ligand>
        <name>ATP</name>
        <dbReference type="ChEBI" id="CHEBI:30616"/>
    </ligand>
</feature>
<evidence type="ECO:0000256" key="15">
    <source>
        <dbReference type="PIRSR" id="PIRSR000724-2"/>
    </source>
</evidence>
<dbReference type="GO" id="GO:0006094">
    <property type="term" value="P:gluconeogenesis"/>
    <property type="evidence" value="ECO:0007669"/>
    <property type="project" value="TreeGrafter"/>
</dbReference>
<dbReference type="GO" id="GO:0046872">
    <property type="term" value="F:metal ion binding"/>
    <property type="evidence" value="ECO:0007669"/>
    <property type="project" value="UniProtKB-KW"/>
</dbReference>
<comment type="subcellular location">
    <subcellularLocation>
        <location evidence="3">Cytoplasm</location>
    </subcellularLocation>
</comment>
<comment type="catalytic activity">
    <reaction evidence="1 16">
        <text>(2R)-3-phosphoglycerate + ATP = (2R)-3-phospho-glyceroyl phosphate + ADP</text>
        <dbReference type="Rhea" id="RHEA:14801"/>
        <dbReference type="ChEBI" id="CHEBI:30616"/>
        <dbReference type="ChEBI" id="CHEBI:57604"/>
        <dbReference type="ChEBI" id="CHEBI:58272"/>
        <dbReference type="ChEBI" id="CHEBI:456216"/>
        <dbReference type="EC" id="2.7.2.3"/>
    </reaction>
</comment>
<comment type="cofactor">
    <cofactor evidence="2">
        <name>Mg(2+)</name>
        <dbReference type="ChEBI" id="CHEBI:18420"/>
    </cofactor>
</comment>
<gene>
    <name evidence="18" type="ORF">MEUPH1_LOCUS15713</name>
</gene>
<keyword evidence="9" id="KW-0547">Nucleotide-binding</keyword>
<keyword evidence="7 16" id="KW-0808">Transferase</keyword>
<evidence type="ECO:0000256" key="13">
    <source>
        <dbReference type="ARBA" id="ARBA00023152"/>
    </source>
</evidence>
<keyword evidence="8" id="KW-0479">Metal-binding</keyword>
<dbReference type="InterPro" id="IPR001576">
    <property type="entry name" value="Phosphoglycerate_kinase"/>
</dbReference>
<evidence type="ECO:0000256" key="8">
    <source>
        <dbReference type="ARBA" id="ARBA00022723"/>
    </source>
</evidence>
<feature type="binding site" evidence="15">
    <location>
        <position position="311"/>
    </location>
    <ligand>
        <name>ATP</name>
        <dbReference type="ChEBI" id="CHEBI:30616"/>
    </ligand>
</feature>
<feature type="binding site" evidence="14">
    <location>
        <position position="169"/>
    </location>
    <ligand>
        <name>(2R)-3-phosphoglycerate</name>
        <dbReference type="ChEBI" id="CHEBI:58272"/>
    </ligand>
</feature>
<evidence type="ECO:0000256" key="16">
    <source>
        <dbReference type="RuleBase" id="RU000532"/>
    </source>
</evidence>
<evidence type="ECO:0000313" key="18">
    <source>
        <dbReference type="EMBL" id="CAI6360407.1"/>
    </source>
</evidence>
<keyword evidence="19" id="KW-1185">Reference proteome</keyword>
<dbReference type="PROSITE" id="PS00111">
    <property type="entry name" value="PGLYCERATE_KINASE"/>
    <property type="match status" value="1"/>
</dbReference>
<evidence type="ECO:0000256" key="12">
    <source>
        <dbReference type="ARBA" id="ARBA00022842"/>
    </source>
</evidence>
<dbReference type="Proteomes" id="UP001160148">
    <property type="component" value="Unassembled WGS sequence"/>
</dbReference>
<organism evidence="18 19">
    <name type="scientific">Macrosiphum euphorbiae</name>
    <name type="common">potato aphid</name>
    <dbReference type="NCBI Taxonomy" id="13131"/>
    <lineage>
        <taxon>Eukaryota</taxon>
        <taxon>Metazoa</taxon>
        <taxon>Ecdysozoa</taxon>
        <taxon>Arthropoda</taxon>
        <taxon>Hexapoda</taxon>
        <taxon>Insecta</taxon>
        <taxon>Pterygota</taxon>
        <taxon>Neoptera</taxon>
        <taxon>Paraneoptera</taxon>
        <taxon>Hemiptera</taxon>
        <taxon>Sternorrhyncha</taxon>
        <taxon>Aphidomorpha</taxon>
        <taxon>Aphidoidea</taxon>
        <taxon>Aphididae</taxon>
        <taxon>Macrosiphini</taxon>
        <taxon>Macrosiphum</taxon>
    </lineage>
</organism>
<evidence type="ECO:0000256" key="14">
    <source>
        <dbReference type="PIRSR" id="PIRSR000724-1"/>
    </source>
</evidence>
<evidence type="ECO:0000256" key="10">
    <source>
        <dbReference type="ARBA" id="ARBA00022777"/>
    </source>
</evidence>
<keyword evidence="11 15" id="KW-0067">ATP-binding</keyword>
<keyword evidence="12" id="KW-0460">Magnesium</keyword>
<dbReference type="GO" id="GO:0005524">
    <property type="term" value="F:ATP binding"/>
    <property type="evidence" value="ECO:0007669"/>
    <property type="project" value="UniProtKB-KW"/>
</dbReference>
<feature type="binding site" evidence="14">
    <location>
        <position position="38"/>
    </location>
    <ligand>
        <name>(2R)-3-phosphoglycerate</name>
        <dbReference type="ChEBI" id="CHEBI:58272"/>
    </ligand>
</feature>